<keyword evidence="13" id="KW-1185">Reference proteome</keyword>
<dbReference type="InterPro" id="IPR001811">
    <property type="entry name" value="Chemokine_IL8-like_dom"/>
</dbReference>
<dbReference type="GO" id="GO:0006954">
    <property type="term" value="P:inflammatory response"/>
    <property type="evidence" value="ECO:0007669"/>
    <property type="project" value="UniProtKB-KW"/>
</dbReference>
<dbReference type="InterPro" id="IPR001089">
    <property type="entry name" value="Chemokine_CXC"/>
</dbReference>
<keyword evidence="9" id="KW-0395">Inflammatory response</keyword>
<evidence type="ECO:0000256" key="5">
    <source>
        <dbReference type="ARBA" id="ARBA00022525"/>
    </source>
</evidence>
<proteinExistence type="inferred from homology"/>
<accession>A0A8C9H6Z3</accession>
<organism evidence="12 13">
    <name type="scientific">Piliocolobus tephrosceles</name>
    <name type="common">Ugandan red Colobus</name>
    <dbReference type="NCBI Taxonomy" id="591936"/>
    <lineage>
        <taxon>Eukaryota</taxon>
        <taxon>Metazoa</taxon>
        <taxon>Chordata</taxon>
        <taxon>Craniata</taxon>
        <taxon>Vertebrata</taxon>
        <taxon>Euteleostomi</taxon>
        <taxon>Mammalia</taxon>
        <taxon>Eutheria</taxon>
        <taxon>Euarchontoglires</taxon>
        <taxon>Primates</taxon>
        <taxon>Haplorrhini</taxon>
        <taxon>Catarrhini</taxon>
        <taxon>Cercopithecidae</taxon>
        <taxon>Colobinae</taxon>
        <taxon>Piliocolobus</taxon>
    </lineage>
</organism>
<dbReference type="CDD" id="cd00273">
    <property type="entry name" value="Chemokine_CXC"/>
    <property type="match status" value="1"/>
</dbReference>
<dbReference type="InterPro" id="IPR018048">
    <property type="entry name" value="Chemokine_CXC_CS"/>
</dbReference>
<keyword evidence="7" id="KW-0164">Citrullination</keyword>
<keyword evidence="3 10" id="KW-0145">Chemotaxis</keyword>
<evidence type="ECO:0000259" key="11">
    <source>
        <dbReference type="SMART" id="SM00199"/>
    </source>
</evidence>
<evidence type="ECO:0000256" key="8">
    <source>
        <dbReference type="ARBA" id="ARBA00023157"/>
    </source>
</evidence>
<evidence type="ECO:0000256" key="4">
    <source>
        <dbReference type="ARBA" id="ARBA00022514"/>
    </source>
</evidence>
<keyword evidence="6 10" id="KW-0732">Signal</keyword>
<dbReference type="SMART" id="SM00199">
    <property type="entry name" value="SCY"/>
    <property type="match status" value="1"/>
</dbReference>
<feature type="chain" id="PRO_5034987991" description="C-X-C motif chemokine" evidence="10">
    <location>
        <begin position="37"/>
        <end position="165"/>
    </location>
</feature>
<sequence>MSLQSSRAARVPGPSGSLCALLALLLLLTPPGPLVSGESAWHWGRTRAQRCIPAFAGRCVSGNSSSNLPYKNVCLSSPAGPVSAVLTELRCTCLHFTPRVNPKMIGKLQVFPVGPQCSKVEVIASLKNGKQVCLDPEAPFLKRSIQKILDSGKQEKLSKRKDHTW</sequence>
<dbReference type="PRINTS" id="PR00437">
    <property type="entry name" value="SMALLCYTKCXC"/>
</dbReference>
<dbReference type="GO" id="GO:0008009">
    <property type="term" value="F:chemokine activity"/>
    <property type="evidence" value="ECO:0007669"/>
    <property type="project" value="InterPro"/>
</dbReference>
<comment type="similarity">
    <text evidence="2 10">Belongs to the intercrine alpha (chemokine CxC) family.</text>
</comment>
<gene>
    <name evidence="12" type="primary">CXCL6</name>
</gene>
<reference evidence="12" key="1">
    <citation type="submission" date="2025-08" db="UniProtKB">
        <authorList>
            <consortium name="Ensembl"/>
        </authorList>
    </citation>
    <scope>IDENTIFICATION</scope>
</reference>
<dbReference type="AlphaFoldDB" id="A0A8C9H6Z3"/>
<dbReference type="SUPFAM" id="SSF54117">
    <property type="entry name" value="Interleukin 8-like chemokines"/>
    <property type="match status" value="1"/>
</dbReference>
<dbReference type="GO" id="GO:0005615">
    <property type="term" value="C:extracellular space"/>
    <property type="evidence" value="ECO:0007669"/>
    <property type="project" value="UniProtKB-UniRule"/>
</dbReference>
<evidence type="ECO:0000256" key="3">
    <source>
        <dbReference type="ARBA" id="ARBA00022500"/>
    </source>
</evidence>
<keyword evidence="8" id="KW-1015">Disulfide bond</keyword>
<dbReference type="Proteomes" id="UP000694416">
    <property type="component" value="Unplaced"/>
</dbReference>
<dbReference type="InterPro" id="IPR039809">
    <property type="entry name" value="Chemokine_b/g/d"/>
</dbReference>
<evidence type="ECO:0000313" key="12">
    <source>
        <dbReference type="Ensembl" id="ENSPTEP00000012011.1"/>
    </source>
</evidence>
<evidence type="ECO:0000256" key="6">
    <source>
        <dbReference type="ARBA" id="ARBA00022729"/>
    </source>
</evidence>
<protein>
    <recommendedName>
        <fullName evidence="10">C-X-C motif chemokine</fullName>
    </recommendedName>
</protein>
<evidence type="ECO:0000256" key="2">
    <source>
        <dbReference type="ARBA" id="ARBA00010665"/>
    </source>
</evidence>
<comment type="subcellular location">
    <subcellularLocation>
        <location evidence="1 10">Secreted</location>
    </subcellularLocation>
</comment>
<dbReference type="InterPro" id="IPR033899">
    <property type="entry name" value="CXC_Chemokine_domain"/>
</dbReference>
<feature type="signal peptide" evidence="10">
    <location>
        <begin position="1"/>
        <end position="36"/>
    </location>
</feature>
<dbReference type="FunFam" id="2.40.50.40:FF:000004">
    <property type="entry name" value="C-X-C motif chemokine"/>
    <property type="match status" value="1"/>
</dbReference>
<dbReference type="Pfam" id="PF00048">
    <property type="entry name" value="IL8"/>
    <property type="match status" value="1"/>
</dbReference>
<dbReference type="PANTHER" id="PTHR12015:SF201">
    <property type="entry name" value="C-X-C MOTIF CHEMOKINE 6"/>
    <property type="match status" value="1"/>
</dbReference>
<dbReference type="GO" id="GO:0006955">
    <property type="term" value="P:immune response"/>
    <property type="evidence" value="ECO:0007669"/>
    <property type="project" value="InterPro"/>
</dbReference>
<dbReference type="Ensembl" id="ENSPTET00000018094.1">
    <property type="protein sequence ID" value="ENSPTEP00000012011.1"/>
    <property type="gene ID" value="ENSPTEG00000013500.1"/>
</dbReference>
<name>A0A8C9H6Z3_9PRIM</name>
<evidence type="ECO:0000256" key="1">
    <source>
        <dbReference type="ARBA" id="ARBA00004613"/>
    </source>
</evidence>
<keyword evidence="4 10" id="KW-0202">Cytokine</keyword>
<evidence type="ECO:0000256" key="7">
    <source>
        <dbReference type="ARBA" id="ARBA00022934"/>
    </source>
</evidence>
<keyword evidence="5 10" id="KW-0964">Secreted</keyword>
<dbReference type="PROSITE" id="PS00471">
    <property type="entry name" value="SMALL_CYTOKINES_CXC"/>
    <property type="match status" value="1"/>
</dbReference>
<evidence type="ECO:0000256" key="9">
    <source>
        <dbReference type="ARBA" id="ARBA00023198"/>
    </source>
</evidence>
<dbReference type="PANTHER" id="PTHR12015">
    <property type="entry name" value="SMALL INDUCIBLE CYTOKINE A"/>
    <property type="match status" value="1"/>
</dbReference>
<dbReference type="Gene3D" id="2.40.50.40">
    <property type="match status" value="1"/>
</dbReference>
<evidence type="ECO:0000313" key="13">
    <source>
        <dbReference type="Proteomes" id="UP000694416"/>
    </source>
</evidence>
<evidence type="ECO:0000256" key="10">
    <source>
        <dbReference type="RuleBase" id="RU361149"/>
    </source>
</evidence>
<reference evidence="12" key="2">
    <citation type="submission" date="2025-09" db="UniProtKB">
        <authorList>
            <consortium name="Ensembl"/>
        </authorList>
    </citation>
    <scope>IDENTIFICATION</scope>
</reference>
<feature type="domain" description="Chemokine interleukin-8-like" evidence="11">
    <location>
        <begin position="88"/>
        <end position="148"/>
    </location>
</feature>
<dbReference type="InterPro" id="IPR036048">
    <property type="entry name" value="Interleukin_8-like_sf"/>
</dbReference>